<keyword evidence="3" id="KW-0813">Transport</keyword>
<keyword evidence="6 9" id="KW-1133">Transmembrane helix</keyword>
<sequence length="152" mass="17308">MMATFSGSLSNYSVLARPERPLLSIQIQKHKGVKSRNLAAIQCQSHLMSSTNTRCLFVKSLRSNLATFASRNYNELKFDDEYEADPFWVNLFKEFIRAFKTLFVFLAEQPSQLKYIEWPSFQSTLKTATLTLVLVALLIVTLSSVDAALLIY</sequence>
<protein>
    <submittedName>
        <fullName evidence="10">Uncharacterized protein</fullName>
    </submittedName>
</protein>
<gene>
    <name evidence="10" type="ORF">Nepgr_019689</name>
</gene>
<keyword evidence="11" id="KW-1185">Reference proteome</keyword>
<dbReference type="AlphaFoldDB" id="A0AAD3XUM3"/>
<proteinExistence type="inferred from homology"/>
<evidence type="ECO:0000256" key="7">
    <source>
        <dbReference type="ARBA" id="ARBA00023010"/>
    </source>
</evidence>
<dbReference type="GO" id="GO:0006605">
    <property type="term" value="P:protein targeting"/>
    <property type="evidence" value="ECO:0007669"/>
    <property type="project" value="InterPro"/>
</dbReference>
<dbReference type="PANTHER" id="PTHR37247">
    <property type="entry name" value="TRANSMEMBRANE PROTEIN"/>
    <property type="match status" value="1"/>
</dbReference>
<evidence type="ECO:0000256" key="4">
    <source>
        <dbReference type="ARBA" id="ARBA00022692"/>
    </source>
</evidence>
<dbReference type="GO" id="GO:0016020">
    <property type="term" value="C:membrane"/>
    <property type="evidence" value="ECO:0007669"/>
    <property type="project" value="UniProtKB-SubCell"/>
</dbReference>
<organism evidence="10 11">
    <name type="scientific">Nepenthes gracilis</name>
    <name type="common">Slender pitcher plant</name>
    <dbReference type="NCBI Taxonomy" id="150966"/>
    <lineage>
        <taxon>Eukaryota</taxon>
        <taxon>Viridiplantae</taxon>
        <taxon>Streptophyta</taxon>
        <taxon>Embryophyta</taxon>
        <taxon>Tracheophyta</taxon>
        <taxon>Spermatophyta</taxon>
        <taxon>Magnoliopsida</taxon>
        <taxon>eudicotyledons</taxon>
        <taxon>Gunneridae</taxon>
        <taxon>Pentapetalae</taxon>
        <taxon>Caryophyllales</taxon>
        <taxon>Nepenthaceae</taxon>
        <taxon>Nepenthes</taxon>
    </lineage>
</organism>
<evidence type="ECO:0000256" key="3">
    <source>
        <dbReference type="ARBA" id="ARBA00022448"/>
    </source>
</evidence>
<dbReference type="InterPro" id="IPR001901">
    <property type="entry name" value="Translocase_SecE/Sec61-g"/>
</dbReference>
<reference evidence="10" key="1">
    <citation type="submission" date="2023-05" db="EMBL/GenBank/DDBJ databases">
        <title>Nepenthes gracilis genome sequencing.</title>
        <authorList>
            <person name="Fukushima K."/>
        </authorList>
    </citation>
    <scope>NUCLEOTIDE SEQUENCE</scope>
    <source>
        <strain evidence="10">SING2019-196</strain>
    </source>
</reference>
<evidence type="ECO:0000313" key="10">
    <source>
        <dbReference type="EMBL" id="GMH17848.1"/>
    </source>
</evidence>
<evidence type="ECO:0000256" key="8">
    <source>
        <dbReference type="ARBA" id="ARBA00023136"/>
    </source>
</evidence>
<evidence type="ECO:0000256" key="1">
    <source>
        <dbReference type="ARBA" id="ARBA00004370"/>
    </source>
</evidence>
<dbReference type="Pfam" id="PF00584">
    <property type="entry name" value="SecE"/>
    <property type="match status" value="1"/>
</dbReference>
<dbReference type="PANTHER" id="PTHR37247:SF1">
    <property type="entry name" value="TRANSMEMBRANE PROTEIN"/>
    <property type="match status" value="1"/>
</dbReference>
<evidence type="ECO:0000313" key="11">
    <source>
        <dbReference type="Proteomes" id="UP001279734"/>
    </source>
</evidence>
<accession>A0AAD3XUM3</accession>
<keyword evidence="4 9" id="KW-0812">Transmembrane</keyword>
<comment type="similarity">
    <text evidence="2">Belongs to the SecE/SEC61-gamma family.</text>
</comment>
<comment type="caution">
    <text evidence="10">The sequence shown here is derived from an EMBL/GenBank/DDBJ whole genome shotgun (WGS) entry which is preliminary data.</text>
</comment>
<evidence type="ECO:0000256" key="6">
    <source>
        <dbReference type="ARBA" id="ARBA00022989"/>
    </source>
</evidence>
<evidence type="ECO:0000256" key="5">
    <source>
        <dbReference type="ARBA" id="ARBA00022927"/>
    </source>
</evidence>
<keyword evidence="8 9" id="KW-0472">Membrane</keyword>
<dbReference type="Proteomes" id="UP001279734">
    <property type="component" value="Unassembled WGS sequence"/>
</dbReference>
<comment type="subcellular location">
    <subcellularLocation>
        <location evidence="1">Membrane</location>
    </subcellularLocation>
</comment>
<evidence type="ECO:0000256" key="9">
    <source>
        <dbReference type="SAM" id="Phobius"/>
    </source>
</evidence>
<dbReference type="GO" id="GO:0006886">
    <property type="term" value="P:intracellular protein transport"/>
    <property type="evidence" value="ECO:0007669"/>
    <property type="project" value="InterPro"/>
</dbReference>
<name>A0AAD3XUM3_NEPGR</name>
<dbReference type="EMBL" id="BSYO01000018">
    <property type="protein sequence ID" value="GMH17848.1"/>
    <property type="molecule type" value="Genomic_DNA"/>
</dbReference>
<keyword evidence="7" id="KW-0811">Translocation</keyword>
<evidence type="ECO:0000256" key="2">
    <source>
        <dbReference type="ARBA" id="ARBA00008274"/>
    </source>
</evidence>
<keyword evidence="5" id="KW-0653">Protein transport</keyword>
<feature type="transmembrane region" description="Helical" evidence="9">
    <location>
        <begin position="130"/>
        <end position="151"/>
    </location>
</feature>